<proteinExistence type="predicted"/>
<organism evidence="1 2">
    <name type="scientific">Acaulospora colombiana</name>
    <dbReference type="NCBI Taxonomy" id="27376"/>
    <lineage>
        <taxon>Eukaryota</taxon>
        <taxon>Fungi</taxon>
        <taxon>Fungi incertae sedis</taxon>
        <taxon>Mucoromycota</taxon>
        <taxon>Glomeromycotina</taxon>
        <taxon>Glomeromycetes</taxon>
        <taxon>Diversisporales</taxon>
        <taxon>Acaulosporaceae</taxon>
        <taxon>Acaulospora</taxon>
    </lineage>
</organism>
<accession>A0ACA9PW68</accession>
<reference evidence="1" key="1">
    <citation type="submission" date="2021-06" db="EMBL/GenBank/DDBJ databases">
        <authorList>
            <person name="Kallberg Y."/>
            <person name="Tangrot J."/>
            <person name="Rosling A."/>
        </authorList>
    </citation>
    <scope>NUCLEOTIDE SEQUENCE</scope>
    <source>
        <strain evidence="1">CL356</strain>
    </source>
</reference>
<keyword evidence="2" id="KW-1185">Reference proteome</keyword>
<evidence type="ECO:0000313" key="1">
    <source>
        <dbReference type="EMBL" id="CAG8724598.1"/>
    </source>
</evidence>
<comment type="caution">
    <text evidence="1">The sequence shown here is derived from an EMBL/GenBank/DDBJ whole genome shotgun (WGS) entry which is preliminary data.</text>
</comment>
<dbReference type="Proteomes" id="UP000789525">
    <property type="component" value="Unassembled WGS sequence"/>
</dbReference>
<feature type="non-terminal residue" evidence="1">
    <location>
        <position position="1"/>
    </location>
</feature>
<protein>
    <submittedName>
        <fullName evidence="1">778_t:CDS:1</fullName>
    </submittedName>
</protein>
<name>A0ACA9PW68_9GLOM</name>
<evidence type="ECO:0000313" key="2">
    <source>
        <dbReference type="Proteomes" id="UP000789525"/>
    </source>
</evidence>
<dbReference type="EMBL" id="CAJVPT010040107">
    <property type="protein sequence ID" value="CAG8724598.1"/>
    <property type="molecule type" value="Genomic_DNA"/>
</dbReference>
<sequence length="107" mass="13220">FEKVENEKFLETYNNHEWIVIEPYPRWISQNKELVQLMESDKTWDKILQPYLYNESYHEIIHVLKILIKKEIESFKKELREVPEITKITEITEEHLVKVKEFMIQQE</sequence>
<feature type="non-terminal residue" evidence="1">
    <location>
        <position position="107"/>
    </location>
</feature>
<gene>
    <name evidence="1" type="ORF">ACOLOM_LOCUS11299</name>
</gene>